<keyword evidence="7" id="KW-1015">Disulfide bond</keyword>
<feature type="signal peptide" evidence="9">
    <location>
        <begin position="1"/>
        <end position="21"/>
    </location>
</feature>
<evidence type="ECO:0000256" key="3">
    <source>
        <dbReference type="ARBA" id="ARBA00010031"/>
    </source>
</evidence>
<evidence type="ECO:0000256" key="7">
    <source>
        <dbReference type="ARBA" id="ARBA00023157"/>
    </source>
</evidence>
<proteinExistence type="inferred from homology"/>
<dbReference type="AlphaFoldDB" id="A0A3N4JIM2"/>
<evidence type="ECO:0000313" key="11">
    <source>
        <dbReference type="EMBL" id="RPA98112.1"/>
    </source>
</evidence>
<protein>
    <recommendedName>
        <fullName evidence="10">CFEM domain-containing protein</fullName>
    </recommendedName>
</protein>
<keyword evidence="6 9" id="KW-0732">Signal</keyword>
<sequence>MRFTPLTTPLLLLLLPLLASARGPPSCTLTCVHKALASASCGSPSDIGKRLAEHLPCLCKDKKFLDALEDCIVRSGECEYRIFAKLLLGGEEKGANEGGTCRQRRRRSSGWKEGYCSCL</sequence>
<keyword evidence="4" id="KW-0964">Secreted</keyword>
<evidence type="ECO:0000256" key="8">
    <source>
        <dbReference type="ARBA" id="ARBA00023288"/>
    </source>
</evidence>
<evidence type="ECO:0000256" key="5">
    <source>
        <dbReference type="ARBA" id="ARBA00022622"/>
    </source>
</evidence>
<keyword evidence="5" id="KW-0336">GPI-anchor</keyword>
<reference evidence="11 12" key="1">
    <citation type="journal article" date="2018" name="Nat. Ecol. Evol.">
        <title>Pezizomycetes genomes reveal the molecular basis of ectomycorrhizal truffle lifestyle.</title>
        <authorList>
            <person name="Murat C."/>
            <person name="Payen T."/>
            <person name="Noel B."/>
            <person name="Kuo A."/>
            <person name="Morin E."/>
            <person name="Chen J."/>
            <person name="Kohler A."/>
            <person name="Krizsan K."/>
            <person name="Balestrini R."/>
            <person name="Da Silva C."/>
            <person name="Montanini B."/>
            <person name="Hainaut M."/>
            <person name="Levati E."/>
            <person name="Barry K.W."/>
            <person name="Belfiori B."/>
            <person name="Cichocki N."/>
            <person name="Clum A."/>
            <person name="Dockter R.B."/>
            <person name="Fauchery L."/>
            <person name="Guy J."/>
            <person name="Iotti M."/>
            <person name="Le Tacon F."/>
            <person name="Lindquist E.A."/>
            <person name="Lipzen A."/>
            <person name="Malagnac F."/>
            <person name="Mello A."/>
            <person name="Molinier V."/>
            <person name="Miyauchi S."/>
            <person name="Poulain J."/>
            <person name="Riccioni C."/>
            <person name="Rubini A."/>
            <person name="Sitrit Y."/>
            <person name="Splivallo R."/>
            <person name="Traeger S."/>
            <person name="Wang M."/>
            <person name="Zifcakova L."/>
            <person name="Wipf D."/>
            <person name="Zambonelli A."/>
            <person name="Paolocci F."/>
            <person name="Nowrousian M."/>
            <person name="Ottonello S."/>
            <person name="Baldrian P."/>
            <person name="Spatafora J.W."/>
            <person name="Henrissat B."/>
            <person name="Nagy L.G."/>
            <person name="Aury J.M."/>
            <person name="Wincker P."/>
            <person name="Grigoriev I.V."/>
            <person name="Bonfante P."/>
            <person name="Martin F.M."/>
        </authorList>
    </citation>
    <scope>NUCLEOTIDE SEQUENCE [LARGE SCALE GENOMIC DNA]</scope>
    <source>
        <strain evidence="11 12">120613-1</strain>
    </source>
</reference>
<dbReference type="Proteomes" id="UP000276215">
    <property type="component" value="Unassembled WGS sequence"/>
</dbReference>
<keyword evidence="12" id="KW-1185">Reference proteome</keyword>
<comment type="subcellular location">
    <subcellularLocation>
        <location evidence="1">Membrane</location>
        <topology evidence="1">Lipid-anchor</topology>
        <topology evidence="1">GPI-anchor</topology>
    </subcellularLocation>
    <subcellularLocation>
        <location evidence="2">Secreted</location>
    </subcellularLocation>
</comment>
<evidence type="ECO:0000256" key="9">
    <source>
        <dbReference type="SAM" id="SignalP"/>
    </source>
</evidence>
<evidence type="ECO:0000259" key="10">
    <source>
        <dbReference type="Pfam" id="PF05730"/>
    </source>
</evidence>
<gene>
    <name evidence="11" type="ORF">L873DRAFT_1808699</name>
</gene>
<name>A0A3N4JIM2_9PEZI</name>
<feature type="chain" id="PRO_5018327913" description="CFEM domain-containing protein" evidence="9">
    <location>
        <begin position="22"/>
        <end position="119"/>
    </location>
</feature>
<accession>A0A3N4JIM2</accession>
<dbReference type="EMBL" id="ML120398">
    <property type="protein sequence ID" value="RPA98112.1"/>
    <property type="molecule type" value="Genomic_DNA"/>
</dbReference>
<evidence type="ECO:0000256" key="4">
    <source>
        <dbReference type="ARBA" id="ARBA00022525"/>
    </source>
</evidence>
<evidence type="ECO:0000256" key="2">
    <source>
        <dbReference type="ARBA" id="ARBA00004613"/>
    </source>
</evidence>
<feature type="domain" description="CFEM" evidence="10">
    <location>
        <begin position="23"/>
        <end position="75"/>
    </location>
</feature>
<organism evidence="11 12">
    <name type="scientific">Choiromyces venosus 120613-1</name>
    <dbReference type="NCBI Taxonomy" id="1336337"/>
    <lineage>
        <taxon>Eukaryota</taxon>
        <taxon>Fungi</taxon>
        <taxon>Dikarya</taxon>
        <taxon>Ascomycota</taxon>
        <taxon>Pezizomycotina</taxon>
        <taxon>Pezizomycetes</taxon>
        <taxon>Pezizales</taxon>
        <taxon>Tuberaceae</taxon>
        <taxon>Choiromyces</taxon>
    </lineage>
</organism>
<evidence type="ECO:0000313" key="12">
    <source>
        <dbReference type="Proteomes" id="UP000276215"/>
    </source>
</evidence>
<keyword evidence="5" id="KW-0325">Glycoprotein</keyword>
<evidence type="ECO:0000256" key="6">
    <source>
        <dbReference type="ARBA" id="ARBA00022729"/>
    </source>
</evidence>
<comment type="similarity">
    <text evidence="3">Belongs to the RBT5 family.</text>
</comment>
<evidence type="ECO:0000256" key="1">
    <source>
        <dbReference type="ARBA" id="ARBA00004589"/>
    </source>
</evidence>
<dbReference type="InterPro" id="IPR008427">
    <property type="entry name" value="Extracellular_membr_CFEM_dom"/>
</dbReference>
<dbReference type="Pfam" id="PF05730">
    <property type="entry name" value="CFEM"/>
    <property type="match status" value="1"/>
</dbReference>
<keyword evidence="5" id="KW-0472">Membrane</keyword>
<keyword evidence="8" id="KW-0449">Lipoprotein</keyword>